<name>A0AA97MX15_9PASS</name>
<reference evidence="2" key="1">
    <citation type="submission" date="2022-12" db="EMBL/GenBank/DDBJ databases">
        <title>Bird 10,000 Genomes (B10K) Project - Family phase.</title>
        <authorList>
            <person name="Zhang G."/>
        </authorList>
    </citation>
    <scope>NUCLEOTIDE SEQUENCE</scope>
    <source>
        <strain evidence="2">B10K-CU-030-46</strain>
        <tissue evidence="2">Muscle</tissue>
    </source>
</reference>
<feature type="non-terminal residue" evidence="2">
    <location>
        <position position="120"/>
    </location>
</feature>
<evidence type="ECO:0000259" key="1">
    <source>
        <dbReference type="Pfam" id="PF18289"/>
    </source>
</evidence>
<dbReference type="Proteomes" id="UP000521578">
    <property type="component" value="Unassembled WGS sequence"/>
</dbReference>
<comment type="caution">
    <text evidence="2">The sequence shown here is derived from an EMBL/GenBank/DDBJ whole genome shotgun (WGS) entry which is preliminary data.</text>
</comment>
<dbReference type="GO" id="GO:0005815">
    <property type="term" value="C:microtubule organizing center"/>
    <property type="evidence" value="ECO:0007669"/>
    <property type="project" value="TreeGrafter"/>
</dbReference>
<dbReference type="InterPro" id="IPR026295">
    <property type="entry name" value="CCD81"/>
</dbReference>
<feature type="domain" description="CCDC81 HU" evidence="1">
    <location>
        <begin position="11"/>
        <end position="83"/>
    </location>
</feature>
<dbReference type="EMBL" id="VWPS01001155">
    <property type="protein sequence ID" value="NXE99964.1"/>
    <property type="molecule type" value="Genomic_DNA"/>
</dbReference>
<organism evidence="2">
    <name type="scientific">Menura novaehollandiae</name>
    <name type="common">superb lyrebird</name>
    <dbReference type="NCBI Taxonomy" id="47692"/>
    <lineage>
        <taxon>Eukaryota</taxon>
        <taxon>Metazoa</taxon>
        <taxon>Chordata</taxon>
        <taxon>Craniata</taxon>
        <taxon>Vertebrata</taxon>
        <taxon>Euteleostomi</taxon>
        <taxon>Archelosauria</taxon>
        <taxon>Archosauria</taxon>
        <taxon>Dinosauria</taxon>
        <taxon>Saurischia</taxon>
        <taxon>Theropoda</taxon>
        <taxon>Coelurosauria</taxon>
        <taxon>Aves</taxon>
        <taxon>Neognathae</taxon>
        <taxon>Neoaves</taxon>
        <taxon>Telluraves</taxon>
        <taxon>Australaves</taxon>
        <taxon>Passeriformes</taxon>
        <taxon>Menuridae</taxon>
        <taxon>Menura</taxon>
    </lineage>
</organism>
<dbReference type="Pfam" id="PF18289">
    <property type="entry name" value="HU-CCDC81_euk_2"/>
    <property type="match status" value="1"/>
</dbReference>
<proteinExistence type="predicted"/>
<accession>A0AA97MX15</accession>
<dbReference type="PANTHER" id="PTHR14362:SF2">
    <property type="entry name" value="COILED-COIL DOMAIN-CONTAINING PROTEIN 81"/>
    <property type="match status" value="1"/>
</dbReference>
<gene>
    <name evidence="2" type="primary">Ccdc81_1</name>
    <name evidence="2" type="ORF">MENNOV_R07549</name>
</gene>
<dbReference type="AlphaFoldDB" id="A0AA97MX15"/>
<sequence>LSCAFPGVKQLEPLKYAQVAVEASVSRRRAECCILGTTSLLCRCLEKGQSTAFVLGDVGVLLIEGRSAQMRFYPEFLQKVTGKEIQESATLQVLRQLDVVVSPAVPVASLSSTGRVIVFP</sequence>
<dbReference type="PANTHER" id="PTHR14362">
    <property type="entry name" value="COILED-COIL DOMAIN-CONTAINING PROTEIN 81"/>
    <property type="match status" value="1"/>
</dbReference>
<feature type="non-terminal residue" evidence="2">
    <location>
        <position position="1"/>
    </location>
</feature>
<evidence type="ECO:0000313" key="2">
    <source>
        <dbReference type="EMBL" id="NXE99964.1"/>
    </source>
</evidence>
<protein>
    <submittedName>
        <fullName evidence="2">CCD81 protein</fullName>
    </submittedName>
</protein>
<evidence type="ECO:0000313" key="3">
    <source>
        <dbReference type="Proteomes" id="UP000521578"/>
    </source>
</evidence>
<dbReference type="InterPro" id="IPR040673">
    <property type="entry name" value="CCDC81_HU_dom_2"/>
</dbReference>
<keyword evidence="3" id="KW-1185">Reference proteome</keyword>